<dbReference type="EMBL" id="JAUZQC010000021">
    <property type="protein sequence ID" value="KAK5851750.1"/>
    <property type="molecule type" value="Genomic_DNA"/>
</dbReference>
<organism evidence="1 2">
    <name type="scientific">Eleginops maclovinus</name>
    <name type="common">Patagonian blennie</name>
    <name type="synonym">Eleginus maclovinus</name>
    <dbReference type="NCBI Taxonomy" id="56733"/>
    <lineage>
        <taxon>Eukaryota</taxon>
        <taxon>Metazoa</taxon>
        <taxon>Chordata</taxon>
        <taxon>Craniata</taxon>
        <taxon>Vertebrata</taxon>
        <taxon>Euteleostomi</taxon>
        <taxon>Actinopterygii</taxon>
        <taxon>Neopterygii</taxon>
        <taxon>Teleostei</taxon>
        <taxon>Neoteleostei</taxon>
        <taxon>Acanthomorphata</taxon>
        <taxon>Eupercaria</taxon>
        <taxon>Perciformes</taxon>
        <taxon>Notothenioidei</taxon>
        <taxon>Eleginopidae</taxon>
        <taxon>Eleginops</taxon>
    </lineage>
</organism>
<accession>A0AAN7WY30</accession>
<proteinExistence type="predicted"/>
<comment type="caution">
    <text evidence="1">The sequence shown here is derived from an EMBL/GenBank/DDBJ whole genome shotgun (WGS) entry which is preliminary data.</text>
</comment>
<evidence type="ECO:0000313" key="2">
    <source>
        <dbReference type="Proteomes" id="UP001346869"/>
    </source>
</evidence>
<reference evidence="1 2" key="2">
    <citation type="journal article" date="2023" name="Mol. Biol. Evol.">
        <title>Genomics of Secondarily Temperate Adaptation in the Only Non-Antarctic Icefish.</title>
        <authorList>
            <person name="Rivera-Colon A.G."/>
            <person name="Rayamajhi N."/>
            <person name="Minhas B.F."/>
            <person name="Madrigal G."/>
            <person name="Bilyk K.T."/>
            <person name="Yoon V."/>
            <person name="Hune M."/>
            <person name="Gregory S."/>
            <person name="Cheng C.H.C."/>
            <person name="Catchen J.M."/>
        </authorList>
    </citation>
    <scope>NUCLEOTIDE SEQUENCE [LARGE SCALE GENOMIC DNA]</scope>
    <source>
        <strain evidence="1">JMC-PN-2008</strain>
    </source>
</reference>
<sequence length="89" mass="10028">MPRQRLAVIAVDLALLLHRQLRKPHLTGVALNQCSSAPTMLSLEGTEATPRPPPSYILTASYRRCSEMYCFTTETVNPHLDERLLISHQ</sequence>
<reference evidence="1 2" key="1">
    <citation type="journal article" date="2023" name="Genes (Basel)">
        <title>Chromosome-Level Genome Assembly and Circadian Gene Repertoire of the Patagonia Blennie Eleginops maclovinus-The Closest Ancestral Proxy of Antarctic Cryonotothenioids.</title>
        <authorList>
            <person name="Cheng C.C."/>
            <person name="Rivera-Colon A.G."/>
            <person name="Minhas B.F."/>
            <person name="Wilson L."/>
            <person name="Rayamajhi N."/>
            <person name="Vargas-Chacoff L."/>
            <person name="Catchen J.M."/>
        </authorList>
    </citation>
    <scope>NUCLEOTIDE SEQUENCE [LARGE SCALE GENOMIC DNA]</scope>
    <source>
        <strain evidence="1">JMC-PN-2008</strain>
    </source>
</reference>
<evidence type="ECO:0000313" key="1">
    <source>
        <dbReference type="EMBL" id="KAK5851750.1"/>
    </source>
</evidence>
<protein>
    <submittedName>
        <fullName evidence="1">Uncharacterized protein</fullName>
    </submittedName>
</protein>
<gene>
    <name evidence="1" type="ORF">PBY51_023278</name>
</gene>
<dbReference type="Proteomes" id="UP001346869">
    <property type="component" value="Unassembled WGS sequence"/>
</dbReference>
<keyword evidence="2" id="KW-1185">Reference proteome</keyword>
<dbReference type="AlphaFoldDB" id="A0AAN7WY30"/>
<name>A0AAN7WY30_ELEMC</name>